<dbReference type="WBParaSite" id="ES5_v2.g22000.t1">
    <property type="protein sequence ID" value="ES5_v2.g22000.t1"/>
    <property type="gene ID" value="ES5_v2.g22000"/>
</dbReference>
<evidence type="ECO:0000313" key="1">
    <source>
        <dbReference type="Proteomes" id="UP000887579"/>
    </source>
</evidence>
<dbReference type="Proteomes" id="UP000887579">
    <property type="component" value="Unplaced"/>
</dbReference>
<accession>A0AC34FXG7</accession>
<name>A0AC34FXG7_9BILA</name>
<sequence>MIFSSLIEKCIGEEFTDIREDLQHFEKAFDREKAADDGLIVPRRGIDKDYDASLKKVAACEAACKEYLHKVQKEQKIPQITLHGTGKTRYLLEVPENMSKKLGVEFEYKSKRKGFGRYGTKALERLVAELNEAEKERDIISADATRKVFADFSTRKNKWNKVVAQIAILDCLASLAAYANTCKDLGFPMTRPQFDFGSDTPHIEIHKGYHPLLITGNAKLAKTASKFIPNDTVFGKIKDDFQEPLVILLTGPNMSGKTTLMRQVAVLMVLGQMGGLVPAKFMKLTPADRIFSRIGAHDSSFAGQSTFYVELNETNSIIKNATKDSFVVIDELGRGTSTNDGTAIAGAVLRELADNLQCRTFFSTHYFALCDLVQDNQNVRLAHMNFIIENENDEDPTEEDIIVLYNLVNGACKKSYGFFAAKLADASNAGKLLEEQQHKFKEHQTKLIAAQKHLHSLQKLRELCSGEINIDDITKLIEVL</sequence>
<protein>
    <submittedName>
        <fullName evidence="2">DNA mismatch repair proteins mutS family domain-containing protein</fullName>
    </submittedName>
</protein>
<evidence type="ECO:0000313" key="2">
    <source>
        <dbReference type="WBParaSite" id="ES5_v2.g22000.t1"/>
    </source>
</evidence>
<organism evidence="1 2">
    <name type="scientific">Panagrolaimus sp. ES5</name>
    <dbReference type="NCBI Taxonomy" id="591445"/>
    <lineage>
        <taxon>Eukaryota</taxon>
        <taxon>Metazoa</taxon>
        <taxon>Ecdysozoa</taxon>
        <taxon>Nematoda</taxon>
        <taxon>Chromadorea</taxon>
        <taxon>Rhabditida</taxon>
        <taxon>Tylenchina</taxon>
        <taxon>Panagrolaimomorpha</taxon>
        <taxon>Panagrolaimoidea</taxon>
        <taxon>Panagrolaimidae</taxon>
        <taxon>Panagrolaimus</taxon>
    </lineage>
</organism>
<proteinExistence type="predicted"/>
<reference evidence="2" key="1">
    <citation type="submission" date="2022-11" db="UniProtKB">
        <authorList>
            <consortium name="WormBaseParasite"/>
        </authorList>
    </citation>
    <scope>IDENTIFICATION</scope>
</reference>